<comment type="similarity">
    <text evidence="1">In the C-terminal section; belongs to the flavoprotein pyridine nucleotide cytochrome reductase family.</text>
</comment>
<protein>
    <recommendedName>
        <fullName evidence="2">nitric oxide dioxygenase</fullName>
        <ecNumber evidence="2">1.14.12.17</ecNumber>
    </recommendedName>
</protein>
<evidence type="ECO:0000256" key="9">
    <source>
        <dbReference type="ARBA" id="ARBA00049433"/>
    </source>
</evidence>
<dbReference type="InterPro" id="IPR039261">
    <property type="entry name" value="FNR_nucleotide-bd"/>
</dbReference>
<dbReference type="InterPro" id="IPR017927">
    <property type="entry name" value="FAD-bd_FR_type"/>
</dbReference>
<sequence>MLSDRSRPIVEATLPVVADNIKEIAERFYRHMFTAHPELLDGIFNRGNQVSGAQQQALAGSVAAFASNLINRPGRLPDRLLSRIGHKHASLGIRPDQYQIVHDHLMWAIADVLGDAVTPEVAAAWDEVYWLMAYALINQERGLYSARGVTPETVWRQWEVEQKITETPEVVTFVVKRIDDRLVKTSLPGQYVTVQMPMPDGVRQPRQYSLTRADDGEHRQFTVKWVHGDGKPDGEVSTLLHNAVNVGDVLTMSLPFGDVVLYDAGCPVVFASAGIGITPMAGMLSHLVTAGSHLQIMLLHADADEDSFALRHQIVADIAALPDASLYVWYEHGAETRLPVAGVFAGLMDVSQVTLPDNAAYYLCGPLPFMSAVRSALIERGVPARDIQYEVFGPDLWQADVE</sequence>
<keyword evidence="4 10" id="KW-0561">Oxygen transport</keyword>
<dbReference type="InterPro" id="IPR009050">
    <property type="entry name" value="Globin-like_sf"/>
</dbReference>
<evidence type="ECO:0000256" key="2">
    <source>
        <dbReference type="ARBA" id="ARBA00012229"/>
    </source>
</evidence>
<evidence type="ECO:0000256" key="7">
    <source>
        <dbReference type="ARBA" id="ARBA00023027"/>
    </source>
</evidence>
<keyword evidence="7" id="KW-0520">NAD</keyword>
<evidence type="ECO:0000256" key="8">
    <source>
        <dbReference type="ARBA" id="ARBA00048649"/>
    </source>
</evidence>
<comment type="caution">
    <text evidence="13">The sequence shown here is derived from an EMBL/GenBank/DDBJ whole genome shotgun (WGS) entry which is preliminary data.</text>
</comment>
<dbReference type="Gene3D" id="3.40.50.80">
    <property type="entry name" value="Nucleotide-binding domain of ferredoxin-NADP reductase (FNR) module"/>
    <property type="match status" value="1"/>
</dbReference>
<evidence type="ECO:0000313" key="13">
    <source>
        <dbReference type="EMBL" id="NJC71947.1"/>
    </source>
</evidence>
<comment type="catalytic activity">
    <reaction evidence="9">
        <text>2 nitric oxide + NADPH + 2 O2 = 2 nitrate + NADP(+) + H(+)</text>
        <dbReference type="Rhea" id="RHEA:19465"/>
        <dbReference type="ChEBI" id="CHEBI:15378"/>
        <dbReference type="ChEBI" id="CHEBI:15379"/>
        <dbReference type="ChEBI" id="CHEBI:16480"/>
        <dbReference type="ChEBI" id="CHEBI:17632"/>
        <dbReference type="ChEBI" id="CHEBI:57783"/>
        <dbReference type="ChEBI" id="CHEBI:58349"/>
        <dbReference type="EC" id="1.14.12.17"/>
    </reaction>
</comment>
<keyword evidence="14" id="KW-1185">Reference proteome</keyword>
<gene>
    <name evidence="13" type="ORF">HC031_19820</name>
</gene>
<dbReference type="Proteomes" id="UP000722989">
    <property type="component" value="Unassembled WGS sequence"/>
</dbReference>
<proteinExistence type="inferred from homology"/>
<dbReference type="Pfam" id="PF00042">
    <property type="entry name" value="Globin"/>
    <property type="match status" value="1"/>
</dbReference>
<dbReference type="EMBL" id="JAATVY010000014">
    <property type="protein sequence ID" value="NJC71947.1"/>
    <property type="molecule type" value="Genomic_DNA"/>
</dbReference>
<dbReference type="Pfam" id="PF00175">
    <property type="entry name" value="NAD_binding_1"/>
    <property type="match status" value="1"/>
</dbReference>
<dbReference type="InterPro" id="IPR001433">
    <property type="entry name" value="OxRdtase_FAD/NAD-bd"/>
</dbReference>
<dbReference type="CDD" id="cd06184">
    <property type="entry name" value="flavohem_like_fad_nad_binding"/>
    <property type="match status" value="1"/>
</dbReference>
<dbReference type="InterPro" id="IPR012292">
    <property type="entry name" value="Globin/Proto"/>
</dbReference>
<keyword evidence="3 10" id="KW-0349">Heme</keyword>
<dbReference type="RefSeq" id="WP_167926846.1">
    <property type="nucleotide sequence ID" value="NZ_JAATVY010000014.1"/>
</dbReference>
<dbReference type="PRINTS" id="PR00410">
    <property type="entry name" value="PHEHYDRXLASE"/>
</dbReference>
<evidence type="ECO:0000256" key="4">
    <source>
        <dbReference type="ARBA" id="ARBA00022621"/>
    </source>
</evidence>
<dbReference type="InterPro" id="IPR000971">
    <property type="entry name" value="Globin"/>
</dbReference>
<feature type="domain" description="Globin" evidence="11">
    <location>
        <begin position="1"/>
        <end position="141"/>
    </location>
</feature>
<dbReference type="InterPro" id="IPR017938">
    <property type="entry name" value="Riboflavin_synthase-like_b-brl"/>
</dbReference>
<evidence type="ECO:0000256" key="3">
    <source>
        <dbReference type="ARBA" id="ARBA00022617"/>
    </source>
</evidence>
<dbReference type="EC" id="1.14.12.17" evidence="2"/>
<dbReference type="PANTHER" id="PTHR43396:SF3">
    <property type="entry name" value="FLAVOHEMOPROTEIN"/>
    <property type="match status" value="1"/>
</dbReference>
<comment type="similarity">
    <text evidence="10">Belongs to the globin family.</text>
</comment>
<evidence type="ECO:0000256" key="6">
    <source>
        <dbReference type="ARBA" id="ARBA00023004"/>
    </source>
</evidence>
<dbReference type="SUPFAM" id="SSF46458">
    <property type="entry name" value="Globin-like"/>
    <property type="match status" value="1"/>
</dbReference>
<feature type="domain" description="FAD-binding FR-type" evidence="12">
    <location>
        <begin position="153"/>
        <end position="262"/>
    </location>
</feature>
<dbReference type="SUPFAM" id="SSF52343">
    <property type="entry name" value="Ferredoxin reductase-like, C-terminal NADP-linked domain"/>
    <property type="match status" value="1"/>
</dbReference>
<dbReference type="PANTHER" id="PTHR43396">
    <property type="entry name" value="FLAVOHEMOPROTEIN"/>
    <property type="match status" value="1"/>
</dbReference>
<evidence type="ECO:0000259" key="11">
    <source>
        <dbReference type="PROSITE" id="PS01033"/>
    </source>
</evidence>
<evidence type="ECO:0000256" key="10">
    <source>
        <dbReference type="RuleBase" id="RU000356"/>
    </source>
</evidence>
<dbReference type="PROSITE" id="PS01033">
    <property type="entry name" value="GLOBIN"/>
    <property type="match status" value="1"/>
</dbReference>
<evidence type="ECO:0000259" key="12">
    <source>
        <dbReference type="PROSITE" id="PS51384"/>
    </source>
</evidence>
<accession>A0ABX0Y1C9</accession>
<keyword evidence="5" id="KW-0479">Metal-binding</keyword>
<comment type="catalytic activity">
    <reaction evidence="8">
        <text>2 nitric oxide + NADH + 2 O2 = 2 nitrate + NAD(+) + H(+)</text>
        <dbReference type="Rhea" id="RHEA:19469"/>
        <dbReference type="ChEBI" id="CHEBI:15378"/>
        <dbReference type="ChEBI" id="CHEBI:15379"/>
        <dbReference type="ChEBI" id="CHEBI:16480"/>
        <dbReference type="ChEBI" id="CHEBI:17632"/>
        <dbReference type="ChEBI" id="CHEBI:57540"/>
        <dbReference type="ChEBI" id="CHEBI:57945"/>
        <dbReference type="EC" id="1.14.12.17"/>
    </reaction>
</comment>
<dbReference type="Gene3D" id="2.40.30.10">
    <property type="entry name" value="Translation factors"/>
    <property type="match status" value="1"/>
</dbReference>
<evidence type="ECO:0000256" key="5">
    <source>
        <dbReference type="ARBA" id="ARBA00022723"/>
    </source>
</evidence>
<dbReference type="CDD" id="cd14782">
    <property type="entry name" value="FHb-globin_2"/>
    <property type="match status" value="1"/>
</dbReference>
<dbReference type="PROSITE" id="PS51384">
    <property type="entry name" value="FAD_FR"/>
    <property type="match status" value="1"/>
</dbReference>
<evidence type="ECO:0000313" key="14">
    <source>
        <dbReference type="Proteomes" id="UP000722989"/>
    </source>
</evidence>
<dbReference type="SUPFAM" id="SSF63380">
    <property type="entry name" value="Riboflavin synthase domain-like"/>
    <property type="match status" value="1"/>
</dbReference>
<keyword evidence="10" id="KW-0813">Transport</keyword>
<evidence type="ECO:0000256" key="1">
    <source>
        <dbReference type="ARBA" id="ARBA00006401"/>
    </source>
</evidence>
<dbReference type="Gene3D" id="1.10.490.10">
    <property type="entry name" value="Globins"/>
    <property type="match status" value="1"/>
</dbReference>
<reference evidence="13 14" key="1">
    <citation type="submission" date="2020-03" db="EMBL/GenBank/DDBJ databases">
        <title>WGS of the type strain of Planosporangium spp.</title>
        <authorList>
            <person name="Thawai C."/>
        </authorList>
    </citation>
    <scope>NUCLEOTIDE SEQUENCE [LARGE SCALE GENOMIC DNA]</scope>
    <source>
        <strain evidence="13 14">TBRC 5610</strain>
    </source>
</reference>
<keyword evidence="6" id="KW-0408">Iron</keyword>
<organism evidence="13 14">
    <name type="scientific">Planosporangium thailandense</name>
    <dbReference type="NCBI Taxonomy" id="765197"/>
    <lineage>
        <taxon>Bacteria</taxon>
        <taxon>Bacillati</taxon>
        <taxon>Actinomycetota</taxon>
        <taxon>Actinomycetes</taxon>
        <taxon>Micromonosporales</taxon>
        <taxon>Micromonosporaceae</taxon>
        <taxon>Planosporangium</taxon>
    </lineage>
</organism>
<name>A0ABX0Y1C9_9ACTN</name>